<feature type="binding site" evidence="1">
    <location>
        <position position="215"/>
    </location>
    <ligand>
        <name>Zn(2+)</name>
        <dbReference type="ChEBI" id="CHEBI:29105"/>
        <label>2</label>
    </ligand>
</feature>
<feature type="active site" evidence="1">
    <location>
        <position position="330"/>
    </location>
</feature>
<feature type="modified residue" description="N6-carboxylysine" evidence="1">
    <location>
        <position position="165"/>
    </location>
</feature>
<dbReference type="EC" id="3.5.2.3" evidence="1 2"/>
<feature type="binding site" evidence="1">
    <location>
        <position position="334"/>
    </location>
    <ligand>
        <name>substrate</name>
    </ligand>
</feature>
<dbReference type="PANTHER" id="PTHR43137:SF1">
    <property type="entry name" value="DIHYDROOROTASE"/>
    <property type="match status" value="1"/>
</dbReference>
<dbReference type="NCBIfam" id="TIGR00856">
    <property type="entry name" value="pyrC_dimer"/>
    <property type="match status" value="1"/>
</dbReference>
<dbReference type="GO" id="GO:0005737">
    <property type="term" value="C:cytoplasm"/>
    <property type="evidence" value="ECO:0007669"/>
    <property type="project" value="TreeGrafter"/>
</dbReference>
<feature type="binding site" description="via carbamate group" evidence="1">
    <location>
        <position position="165"/>
    </location>
    <ligand>
        <name>Zn(2+)</name>
        <dbReference type="ChEBI" id="CHEBI:29105"/>
        <label>1</label>
    </ligand>
</feature>
<feature type="binding site" evidence="1">
    <location>
        <begin position="79"/>
        <end position="81"/>
    </location>
    <ligand>
        <name>substrate</name>
    </ligand>
</feature>
<dbReference type="Proteomes" id="UP000228809">
    <property type="component" value="Unassembled WGS sequence"/>
</dbReference>
<comment type="caution">
    <text evidence="3">The sequence shown here is derived from an EMBL/GenBank/DDBJ whole genome shotgun (WGS) entry which is preliminary data.</text>
</comment>
<comment type="subunit">
    <text evidence="1">Homodimer.</text>
</comment>
<comment type="cofactor">
    <cofactor evidence="1">
        <name>Zn(2+)</name>
        <dbReference type="ChEBI" id="CHEBI:29105"/>
    </cofactor>
    <text evidence="1">Binds 2 Zn(2+) ions per subunit.</text>
</comment>
<dbReference type="GO" id="GO:0006207">
    <property type="term" value="P:'de novo' pyrimidine nucleobase biosynthetic process"/>
    <property type="evidence" value="ECO:0007669"/>
    <property type="project" value="TreeGrafter"/>
</dbReference>
<keyword evidence="1" id="KW-0665">Pyrimidine biosynthesis</keyword>
<dbReference type="Gene3D" id="3.20.20.140">
    <property type="entry name" value="Metal-dependent hydrolases"/>
    <property type="match status" value="1"/>
</dbReference>
<evidence type="ECO:0000313" key="4">
    <source>
        <dbReference type="Proteomes" id="UP000228809"/>
    </source>
</evidence>
<evidence type="ECO:0000313" key="3">
    <source>
        <dbReference type="EMBL" id="PIT91018.1"/>
    </source>
</evidence>
<proteinExistence type="inferred from homology"/>
<feature type="binding site" evidence="1">
    <location>
        <position position="330"/>
    </location>
    <ligand>
        <name>Zn(2+)</name>
        <dbReference type="ChEBI" id="CHEBI:29105"/>
        <label>1</label>
    </ligand>
</feature>
<comment type="catalytic activity">
    <reaction evidence="1">
        <text>(S)-dihydroorotate + H2O = N-carbamoyl-L-aspartate + H(+)</text>
        <dbReference type="Rhea" id="RHEA:24296"/>
        <dbReference type="ChEBI" id="CHEBI:15377"/>
        <dbReference type="ChEBI" id="CHEBI:15378"/>
        <dbReference type="ChEBI" id="CHEBI:30864"/>
        <dbReference type="ChEBI" id="CHEBI:32814"/>
        <dbReference type="EC" id="3.5.2.3"/>
    </reaction>
</comment>
<dbReference type="GO" id="GO:0008270">
    <property type="term" value="F:zinc ion binding"/>
    <property type="evidence" value="ECO:0007669"/>
    <property type="project" value="UniProtKB-UniRule"/>
</dbReference>
<dbReference type="UniPathway" id="UPA00070">
    <property type="reaction ID" value="UER00117"/>
</dbReference>
<accession>A0A2M6WE07</accession>
<evidence type="ECO:0000256" key="2">
    <source>
        <dbReference type="NCBIfam" id="TIGR00856"/>
    </source>
</evidence>
<dbReference type="AlphaFoldDB" id="A0A2M6WE07"/>
<dbReference type="GO" id="GO:0044205">
    <property type="term" value="P:'de novo' UMP biosynthetic process"/>
    <property type="evidence" value="ECO:0007669"/>
    <property type="project" value="UniProtKB-UniRule"/>
</dbReference>
<feature type="binding site" evidence="1">
    <location>
        <position position="105"/>
    </location>
    <ligand>
        <name>substrate</name>
    </ligand>
</feature>
<dbReference type="InterPro" id="IPR032466">
    <property type="entry name" value="Metal_Hydrolase"/>
</dbReference>
<feature type="binding site" evidence="1">
    <location>
        <position position="77"/>
    </location>
    <ligand>
        <name>Zn(2+)</name>
        <dbReference type="ChEBI" id="CHEBI:29105"/>
        <label>1</label>
    </ligand>
</feature>
<keyword evidence="1" id="KW-0378">Hydrolase</keyword>
<dbReference type="InterPro" id="IPR004721">
    <property type="entry name" value="DHOdimr"/>
</dbReference>
<reference evidence="4" key="1">
    <citation type="submission" date="2017-09" db="EMBL/GenBank/DDBJ databases">
        <title>Depth-based differentiation of microbial function through sediment-hosted aquifers and enrichment of novel symbionts in the deep terrestrial subsurface.</title>
        <authorList>
            <person name="Probst A.J."/>
            <person name="Ladd B."/>
            <person name="Jarett J.K."/>
            <person name="Geller-Mcgrath D.E."/>
            <person name="Sieber C.M.K."/>
            <person name="Emerson J.B."/>
            <person name="Anantharaman K."/>
            <person name="Thomas B.C."/>
            <person name="Malmstrom R."/>
            <person name="Stieglmeier M."/>
            <person name="Klingl A."/>
            <person name="Woyke T."/>
            <person name="Ryan C.M."/>
            <person name="Banfield J.F."/>
        </authorList>
    </citation>
    <scope>NUCLEOTIDE SEQUENCE [LARGE SCALE GENOMIC DNA]</scope>
</reference>
<comment type="caution">
    <text evidence="1">Lacks conserved residue(s) required for the propagation of feature annotation.</text>
</comment>
<comment type="pathway">
    <text evidence="1">Pyrimidine metabolism; UMP biosynthesis via de novo pathway; (S)-dihydroorotate from bicarbonate: step 3/3.</text>
</comment>
<feature type="binding site" evidence="1">
    <location>
        <position position="215"/>
    </location>
    <ligand>
        <name>substrate</name>
    </ligand>
</feature>
<gene>
    <name evidence="1" type="primary">pyrC</name>
    <name evidence="3" type="ORF">COU17_02480</name>
</gene>
<organism evidence="3 4">
    <name type="scientific">Candidatus Kaiserbacteria bacterium CG10_big_fil_rev_8_21_14_0_10_49_17</name>
    <dbReference type="NCBI Taxonomy" id="1974609"/>
    <lineage>
        <taxon>Bacteria</taxon>
        <taxon>Candidatus Kaiseribacteriota</taxon>
    </lineage>
</organism>
<comment type="function">
    <text evidence="1">Catalyzes the reversible cyclization of carbamoyl aspartate to dihydroorotate.</text>
</comment>
<dbReference type="SUPFAM" id="SSF51556">
    <property type="entry name" value="Metallo-dependent hydrolases"/>
    <property type="match status" value="1"/>
</dbReference>
<dbReference type="EMBL" id="PFBJ01000013">
    <property type="protein sequence ID" value="PIT91018.1"/>
    <property type="molecule type" value="Genomic_DNA"/>
</dbReference>
<evidence type="ECO:0000256" key="1">
    <source>
        <dbReference type="HAMAP-Rule" id="MF_00219"/>
    </source>
</evidence>
<name>A0A2M6WE07_9BACT</name>
<dbReference type="HAMAP" id="MF_00219">
    <property type="entry name" value="PyrC_classII"/>
    <property type="match status" value="1"/>
</dbReference>
<dbReference type="PANTHER" id="PTHR43137">
    <property type="entry name" value="DIHYDROOROTASE"/>
    <property type="match status" value="1"/>
</dbReference>
<feature type="binding site" description="via carbamate group" evidence="1">
    <location>
        <position position="165"/>
    </location>
    <ligand>
        <name>Zn(2+)</name>
        <dbReference type="ChEBI" id="CHEBI:29105"/>
        <label>2</label>
    </ligand>
</feature>
<feature type="binding site" evidence="1">
    <location>
        <position position="302"/>
    </location>
    <ligand>
        <name>substrate</name>
    </ligand>
</feature>
<protein>
    <recommendedName>
        <fullName evidence="1 2">Dihydroorotase</fullName>
        <shortName evidence="1">DHOase</shortName>
        <ecNumber evidence="1 2">3.5.2.3</ecNumber>
    </recommendedName>
</protein>
<sequence>MYAMPGVQVSPSARHFFKMKILVSSAKSSLNTRTSLKRLSDEPLPFLWCFGRVLSDKKRRVEMSQTSFEMIMPADMHVHFRDDEMLNTVAPLTARQFDSALVMPNLLPPVRTASEARKYQTRILSAISKADMSGFLPLMTCYLVDDCNTDDIVEGFRNGSISALKLYPAGATTNSDMGLTDFELLFEKKSKVFKLLEQMEHLNVEENIPAVLCMHGEVVTWNGREVDPFDREGIFYNEIAPRVRRQFPYLKIVAEHISTKIALQWVQDEDVHYTAASVTPHHLLINRTDLFRGGMRPHLYCLPPVKRSEDQRELRIAVMLGDPHLFAGTDSAPHLVGKKHSHCCPGGVFSAHAAVELYAQVFWEERGILDNRFESFMSLRGPTFYGIECSKRTLFLIRAPWHVADVVSITPNHEEYVWPFGYDPKPEERMTLDWRIAR</sequence>
<dbReference type="GO" id="GO:0004151">
    <property type="term" value="F:dihydroorotase activity"/>
    <property type="evidence" value="ECO:0007669"/>
    <property type="project" value="UniProtKB-UniRule"/>
</dbReference>
<comment type="similarity">
    <text evidence="1">Belongs to the metallo-dependent hydrolases superfamily. DHOase family. Class II DHOase subfamily.</text>
</comment>
<keyword evidence="1" id="KW-0479">Metal-binding</keyword>
<feature type="binding site" evidence="1">
    <location>
        <position position="256"/>
    </location>
    <ligand>
        <name>Zn(2+)</name>
        <dbReference type="ChEBI" id="CHEBI:29105"/>
        <label>2</label>
    </ligand>
</feature>
<feature type="binding site" evidence="1">
    <location>
        <position position="79"/>
    </location>
    <ligand>
        <name>Zn(2+)</name>
        <dbReference type="ChEBI" id="CHEBI:29105"/>
        <label>1</label>
    </ligand>
</feature>
<keyword evidence="1" id="KW-0862">Zinc</keyword>